<accession>A0ABP6KSN2</accession>
<name>A0ABP6KSN2_9ACTN</name>
<feature type="transmembrane region" description="Helical" evidence="1">
    <location>
        <begin position="138"/>
        <end position="157"/>
    </location>
</feature>
<dbReference type="Proteomes" id="UP001499930">
    <property type="component" value="Unassembled WGS sequence"/>
</dbReference>
<keyword evidence="3" id="KW-1185">Reference proteome</keyword>
<feature type="transmembrane region" description="Helical" evidence="1">
    <location>
        <begin position="97"/>
        <end position="118"/>
    </location>
</feature>
<evidence type="ECO:0000313" key="2">
    <source>
        <dbReference type="EMBL" id="GAA3018414.1"/>
    </source>
</evidence>
<keyword evidence="1" id="KW-0812">Transmembrane</keyword>
<evidence type="ECO:0008006" key="4">
    <source>
        <dbReference type="Google" id="ProtNLM"/>
    </source>
</evidence>
<organism evidence="2 3">
    <name type="scientific">Streptosporangium longisporum</name>
    <dbReference type="NCBI Taxonomy" id="46187"/>
    <lineage>
        <taxon>Bacteria</taxon>
        <taxon>Bacillati</taxon>
        <taxon>Actinomycetota</taxon>
        <taxon>Actinomycetes</taxon>
        <taxon>Streptosporangiales</taxon>
        <taxon>Streptosporangiaceae</taxon>
        <taxon>Streptosporangium</taxon>
    </lineage>
</organism>
<feature type="transmembrane region" description="Helical" evidence="1">
    <location>
        <begin position="72"/>
        <end position="90"/>
    </location>
</feature>
<evidence type="ECO:0000256" key="1">
    <source>
        <dbReference type="SAM" id="Phobius"/>
    </source>
</evidence>
<dbReference type="EMBL" id="BAAAWD010000014">
    <property type="protein sequence ID" value="GAA3018414.1"/>
    <property type="molecule type" value="Genomic_DNA"/>
</dbReference>
<comment type="caution">
    <text evidence="2">The sequence shown here is derived from an EMBL/GenBank/DDBJ whole genome shotgun (WGS) entry which is preliminary data.</text>
</comment>
<evidence type="ECO:0000313" key="3">
    <source>
        <dbReference type="Proteomes" id="UP001499930"/>
    </source>
</evidence>
<protein>
    <recommendedName>
        <fullName evidence="4">DUF2269 domain-containing protein</fullName>
    </recommendedName>
</protein>
<keyword evidence="1" id="KW-1133">Transmembrane helix</keyword>
<gene>
    <name evidence="2" type="ORF">GCM10017559_48040</name>
</gene>
<dbReference type="RefSeq" id="WP_344899062.1">
    <property type="nucleotide sequence ID" value="NZ_BAAAWD010000014.1"/>
</dbReference>
<sequence>MEGLLLSIHVLAGIVFVGGSAVATSLFPRYAPVAAGVVVNPAAVGGPAGPPPEPEEERSRAVAVALHRITRVYGIFGVVVPVVGIALALVQGRMGEIWINVSMVLTAGAGGLLALQIYPRQRDALAFPDDGGRLRTLSMLAGIYNLLWAIVVVIMIVRPGAYP</sequence>
<proteinExistence type="predicted"/>
<reference evidence="3" key="1">
    <citation type="journal article" date="2019" name="Int. J. Syst. Evol. Microbiol.">
        <title>The Global Catalogue of Microorganisms (GCM) 10K type strain sequencing project: providing services to taxonomists for standard genome sequencing and annotation.</title>
        <authorList>
            <consortium name="The Broad Institute Genomics Platform"/>
            <consortium name="The Broad Institute Genome Sequencing Center for Infectious Disease"/>
            <person name="Wu L."/>
            <person name="Ma J."/>
        </authorList>
    </citation>
    <scope>NUCLEOTIDE SEQUENCE [LARGE SCALE GENOMIC DNA]</scope>
    <source>
        <strain evidence="3">JCM 3106</strain>
    </source>
</reference>
<keyword evidence="1" id="KW-0472">Membrane</keyword>